<gene>
    <name evidence="1" type="ORF">CDAR_240211</name>
</gene>
<name>A0AAV4V3T2_9ARAC</name>
<sequence>MLRQSASSNLLVPECSQRPSRVMGGAGIAVLITVDRLTLGREFNENRAFYIEKKNVIMILPLLCIVLDTFDGEKLRYFVGFLVGSDGTKIQNLPQLCPRTFPQHDIGAVTARTIPSEATSDCMKSCGTHCPLSLL</sequence>
<evidence type="ECO:0000313" key="1">
    <source>
        <dbReference type="EMBL" id="GIY64885.1"/>
    </source>
</evidence>
<protein>
    <submittedName>
        <fullName evidence="1">Uncharacterized protein</fullName>
    </submittedName>
</protein>
<accession>A0AAV4V3T2</accession>
<dbReference type="EMBL" id="BPLQ01012353">
    <property type="protein sequence ID" value="GIY64885.1"/>
    <property type="molecule type" value="Genomic_DNA"/>
</dbReference>
<comment type="caution">
    <text evidence="1">The sequence shown here is derived from an EMBL/GenBank/DDBJ whole genome shotgun (WGS) entry which is preliminary data.</text>
</comment>
<evidence type="ECO:0000313" key="2">
    <source>
        <dbReference type="Proteomes" id="UP001054837"/>
    </source>
</evidence>
<dbReference type="AlphaFoldDB" id="A0AAV4V3T2"/>
<reference evidence="1 2" key="1">
    <citation type="submission" date="2021-06" db="EMBL/GenBank/DDBJ databases">
        <title>Caerostris darwini draft genome.</title>
        <authorList>
            <person name="Kono N."/>
            <person name="Arakawa K."/>
        </authorList>
    </citation>
    <scope>NUCLEOTIDE SEQUENCE [LARGE SCALE GENOMIC DNA]</scope>
</reference>
<dbReference type="Proteomes" id="UP001054837">
    <property type="component" value="Unassembled WGS sequence"/>
</dbReference>
<proteinExistence type="predicted"/>
<keyword evidence="2" id="KW-1185">Reference proteome</keyword>
<organism evidence="1 2">
    <name type="scientific">Caerostris darwini</name>
    <dbReference type="NCBI Taxonomy" id="1538125"/>
    <lineage>
        <taxon>Eukaryota</taxon>
        <taxon>Metazoa</taxon>
        <taxon>Ecdysozoa</taxon>
        <taxon>Arthropoda</taxon>
        <taxon>Chelicerata</taxon>
        <taxon>Arachnida</taxon>
        <taxon>Araneae</taxon>
        <taxon>Araneomorphae</taxon>
        <taxon>Entelegynae</taxon>
        <taxon>Araneoidea</taxon>
        <taxon>Araneidae</taxon>
        <taxon>Caerostris</taxon>
    </lineage>
</organism>